<protein>
    <submittedName>
        <fullName evidence="2">ZYRO0B08250p</fullName>
    </submittedName>
</protein>
<sequence>MYDQQDQLPDRQEYHKYVVVCVDDFCQKYGIRNSVRSKFGLSNQVDSIDEDSFERIKGELGCGKRMGEDEKVEDGVYKRHCHELENSIMEGSTLEVLSQDLLWSQQEFPSELIVSEDINMVTMENDDTNVLWDPSMTILESERQQASQDPEPEPELLQSDEFHRVSSPPSAVNF</sequence>
<proteinExistence type="predicted"/>
<dbReference type="AlphaFoldDB" id="C5DRG4"/>
<feature type="region of interest" description="Disordered" evidence="1">
    <location>
        <begin position="137"/>
        <end position="174"/>
    </location>
</feature>
<dbReference type="GeneID" id="8202460"/>
<dbReference type="KEGG" id="zro:ZYRO0B08250g"/>
<organism evidence="2 3">
    <name type="scientific">Zygosaccharomyces rouxii (strain ATCC 2623 / CBS 732 / NBRC 1130 / NCYC 568 / NRRL Y-229)</name>
    <dbReference type="NCBI Taxonomy" id="559307"/>
    <lineage>
        <taxon>Eukaryota</taxon>
        <taxon>Fungi</taxon>
        <taxon>Dikarya</taxon>
        <taxon>Ascomycota</taxon>
        <taxon>Saccharomycotina</taxon>
        <taxon>Saccharomycetes</taxon>
        <taxon>Saccharomycetales</taxon>
        <taxon>Saccharomycetaceae</taxon>
        <taxon>Zygosaccharomyces</taxon>
    </lineage>
</organism>
<gene>
    <name evidence="2" type="ordered locus">ZYRO0B08250g</name>
</gene>
<dbReference type="HOGENOM" id="CLU_1769541_0_0_1"/>
<reference evidence="2 3" key="1">
    <citation type="journal article" date="2009" name="Genome Res.">
        <title>Comparative genomics of protoploid Saccharomycetaceae.</title>
        <authorList>
            <consortium name="The Genolevures Consortium"/>
            <person name="Souciet J.-L."/>
            <person name="Dujon B."/>
            <person name="Gaillardin C."/>
            <person name="Johnston M."/>
            <person name="Baret P.V."/>
            <person name="Cliften P."/>
            <person name="Sherman D.J."/>
            <person name="Weissenbach J."/>
            <person name="Westhof E."/>
            <person name="Wincker P."/>
            <person name="Jubin C."/>
            <person name="Poulain J."/>
            <person name="Barbe V."/>
            <person name="Segurens B."/>
            <person name="Artiguenave F."/>
            <person name="Anthouard V."/>
            <person name="Vacherie B."/>
            <person name="Val M.-E."/>
            <person name="Fulton R.S."/>
            <person name="Minx P."/>
            <person name="Wilson R."/>
            <person name="Durrens P."/>
            <person name="Jean G."/>
            <person name="Marck C."/>
            <person name="Martin T."/>
            <person name="Nikolski M."/>
            <person name="Rolland T."/>
            <person name="Seret M.-L."/>
            <person name="Casaregola S."/>
            <person name="Despons L."/>
            <person name="Fairhead C."/>
            <person name="Fischer G."/>
            <person name="Lafontaine I."/>
            <person name="Leh V."/>
            <person name="Lemaire M."/>
            <person name="de Montigny J."/>
            <person name="Neuveglise C."/>
            <person name="Thierry A."/>
            <person name="Blanc-Lenfle I."/>
            <person name="Bleykasten C."/>
            <person name="Diffels J."/>
            <person name="Fritsch E."/>
            <person name="Frangeul L."/>
            <person name="Goeffon A."/>
            <person name="Jauniaux N."/>
            <person name="Kachouri-Lafond R."/>
            <person name="Payen C."/>
            <person name="Potier S."/>
            <person name="Pribylova L."/>
            <person name="Ozanne C."/>
            <person name="Richard G.-F."/>
            <person name="Sacerdot C."/>
            <person name="Straub M.-L."/>
            <person name="Talla E."/>
        </authorList>
    </citation>
    <scope>NUCLEOTIDE SEQUENCE [LARGE SCALE GENOMIC DNA]</scope>
    <source>
        <strain evidence="2 3">ATCC 2623 / CBS 732 / BCRC 21506 / NBRC 1130 / NCYC 568 / NRRL Y-229</strain>
    </source>
</reference>
<dbReference type="RefSeq" id="XP_002495308.1">
    <property type="nucleotide sequence ID" value="XM_002495263.1"/>
</dbReference>
<evidence type="ECO:0000256" key="1">
    <source>
        <dbReference type="SAM" id="MobiDB-lite"/>
    </source>
</evidence>
<dbReference type="InParanoid" id="C5DRG4"/>
<dbReference type="Proteomes" id="UP000008536">
    <property type="component" value="Chromosome B"/>
</dbReference>
<accession>C5DRG4</accession>
<evidence type="ECO:0000313" key="2">
    <source>
        <dbReference type="EMBL" id="CAR26375.1"/>
    </source>
</evidence>
<name>C5DRG4_ZYGRC</name>
<evidence type="ECO:0000313" key="3">
    <source>
        <dbReference type="Proteomes" id="UP000008536"/>
    </source>
</evidence>
<keyword evidence="3" id="KW-1185">Reference proteome</keyword>
<dbReference type="EMBL" id="CU928174">
    <property type="protein sequence ID" value="CAR26375.1"/>
    <property type="molecule type" value="Genomic_DNA"/>
</dbReference>